<dbReference type="PRINTS" id="PR00704">
    <property type="entry name" value="CALPAIN"/>
</dbReference>
<feature type="active site" evidence="5 6">
    <location>
        <position position="786"/>
    </location>
</feature>
<dbReference type="Gene3D" id="3.90.70.10">
    <property type="entry name" value="Cysteine proteinases"/>
    <property type="match status" value="1"/>
</dbReference>
<evidence type="ECO:0000259" key="8">
    <source>
        <dbReference type="PROSITE" id="PS50203"/>
    </source>
</evidence>
<evidence type="ECO:0000256" key="6">
    <source>
        <dbReference type="PROSITE-ProRule" id="PRU00239"/>
    </source>
</evidence>
<dbReference type="PROSITE" id="PS50203">
    <property type="entry name" value="CALPAIN_CAT"/>
    <property type="match status" value="1"/>
</dbReference>
<dbReference type="InterPro" id="IPR001300">
    <property type="entry name" value="Peptidase_C2_calpain_cat"/>
</dbReference>
<accession>A0AB34IWP4</accession>
<dbReference type="GO" id="GO:0006508">
    <property type="term" value="P:proteolysis"/>
    <property type="evidence" value="ECO:0007669"/>
    <property type="project" value="UniProtKB-KW"/>
</dbReference>
<dbReference type="EMBL" id="JBGBPQ010000017">
    <property type="protein sequence ID" value="KAL1507544.1"/>
    <property type="molecule type" value="Genomic_DNA"/>
</dbReference>
<evidence type="ECO:0000256" key="4">
    <source>
        <dbReference type="ARBA" id="ARBA00022807"/>
    </source>
</evidence>
<protein>
    <recommendedName>
        <fullName evidence="8">Calpain catalytic domain-containing protein</fullName>
    </recommendedName>
</protein>
<gene>
    <name evidence="9" type="ORF">AB1Y20_007166</name>
</gene>
<keyword evidence="2 6" id="KW-0645">Protease</keyword>
<comment type="caution">
    <text evidence="9">The sequence shown here is derived from an EMBL/GenBank/DDBJ whole genome shotgun (WGS) entry which is preliminary data.</text>
</comment>
<dbReference type="FunFam" id="3.90.70.10:FF:000114">
    <property type="entry name" value="Calpain a"/>
    <property type="match status" value="1"/>
</dbReference>
<dbReference type="InterPro" id="IPR000169">
    <property type="entry name" value="Pept_cys_AS"/>
</dbReference>
<evidence type="ECO:0000313" key="10">
    <source>
        <dbReference type="Proteomes" id="UP001515480"/>
    </source>
</evidence>
<keyword evidence="10" id="KW-1185">Reference proteome</keyword>
<keyword evidence="4 6" id="KW-0788">Thiol protease</keyword>
<dbReference type="PANTHER" id="PTHR10183">
    <property type="entry name" value="CALPAIN"/>
    <property type="match status" value="1"/>
</dbReference>
<dbReference type="PROSITE" id="PS00139">
    <property type="entry name" value="THIOL_PROTEASE_CYS"/>
    <property type="match status" value="1"/>
</dbReference>
<dbReference type="InterPro" id="IPR022684">
    <property type="entry name" value="Calpain_cysteine_protease"/>
</dbReference>
<feature type="region of interest" description="Disordered" evidence="7">
    <location>
        <begin position="882"/>
        <end position="914"/>
    </location>
</feature>
<feature type="active site" evidence="5 6">
    <location>
        <position position="558"/>
    </location>
</feature>
<comment type="similarity">
    <text evidence="1">Belongs to the peptidase C2 family.</text>
</comment>
<evidence type="ECO:0000256" key="2">
    <source>
        <dbReference type="ARBA" id="ARBA00022670"/>
    </source>
</evidence>
<dbReference type="SUPFAM" id="SSF54001">
    <property type="entry name" value="Cysteine proteinases"/>
    <property type="match status" value="1"/>
</dbReference>
<name>A0AB34IWP4_PRYPA</name>
<evidence type="ECO:0000256" key="3">
    <source>
        <dbReference type="ARBA" id="ARBA00022801"/>
    </source>
</evidence>
<dbReference type="GO" id="GO:0005737">
    <property type="term" value="C:cytoplasm"/>
    <property type="evidence" value="ECO:0007669"/>
    <property type="project" value="TreeGrafter"/>
</dbReference>
<evidence type="ECO:0000256" key="1">
    <source>
        <dbReference type="ARBA" id="ARBA00007623"/>
    </source>
</evidence>
<sequence length="961" mass="103759">MASALTLRPAPAASPTHVKPHHSSSSSPLAPPPSSLLLLPRSSSFLAPPPCSLLLLARSSSSLAPPPPSLLLLPRSSSFLAPPLSSLLLLPRSSSFLAPPPSSLLLLPRSSSSLAPPPPSLLLLPRSSSFLAPPPSSLLLLPRSSSFLAPPPPSLLLLPRSSSSSLLLLPRSSSSLAPPPPSLLLLPRSSSSLAPPPPSLLLLPRSSSSLAPPPSSLLLLPRSSSFLTSPPSSLLLLPRSSSFLAPPPSSLLLLPRSSSSSFLAPPPPPSSLLLLPRSSSPPSSPRSHRLLPASLTPQLGRFSEPNYCDVSSRLYLYQRAPREWVISSRRGGAAHRASCAAASPFGAHTWRVFTGAAWADVRLAAAPHATHAPPAAPAPALIVSSRRADCSGLYLLRLPAEGSARYDCREKGTMLYRQPRGRGGAWLICAAAADAPLAVSAGGAASPEAAEWGEAQLSVYRVAAEERLIRAEEEERGQWVDPAFPASAESIGEGLMLSNKARPLACVCSGSGVYWEWCVLGVDVRWVRGPALLPPSELPQLFNRIEPDDILQGALGDCWLLAAIAAVAEFPEYIAKHLFITQTIDGEDVPGKYRLRLYDGARSEWQEIEIDDRIPCIDKGWFDTPTPLFAKNNGAELYVMLLEKAFAKVSGSYSVLKGGASSRAWLAMTGCADINYYDFDDFSRRWVESKLDTSPEVVPFTNWSRKLLRAGQLGFKREAQLGHDQMFTLLREADEKNFLMGASIGGLGVESKRPDGLVEGHAYSLIRVVRIDPPDGEALQLVELRNPWGNQQEWRGAWSDRSAEWQKHRHVARQLKPQVRADGLFWMSWEDFARIFTNIEICRKSMPSKRASFEQLAGGFSSRHSPQECHAAGIGVGNFVRPPAKSSSSGAKQTGARMGFQPILKPRPPISGTTRLKKPVITMRYPLVEIEPVTEQPDAPFSQYLKAHARYLEACAAYVAA</sequence>
<organism evidence="9 10">
    <name type="scientific">Prymnesium parvum</name>
    <name type="common">Toxic golden alga</name>
    <dbReference type="NCBI Taxonomy" id="97485"/>
    <lineage>
        <taxon>Eukaryota</taxon>
        <taxon>Haptista</taxon>
        <taxon>Haptophyta</taxon>
        <taxon>Prymnesiophyceae</taxon>
        <taxon>Prymnesiales</taxon>
        <taxon>Prymnesiaceae</taxon>
        <taxon>Prymnesium</taxon>
    </lineage>
</organism>
<dbReference type="SMART" id="SM00230">
    <property type="entry name" value="CysPc"/>
    <property type="match status" value="1"/>
</dbReference>
<dbReference type="Proteomes" id="UP001515480">
    <property type="component" value="Unassembled WGS sequence"/>
</dbReference>
<proteinExistence type="inferred from homology"/>
<dbReference type="Pfam" id="PF00648">
    <property type="entry name" value="Peptidase_C2"/>
    <property type="match status" value="1"/>
</dbReference>
<evidence type="ECO:0000256" key="7">
    <source>
        <dbReference type="SAM" id="MobiDB-lite"/>
    </source>
</evidence>
<reference evidence="9 10" key="1">
    <citation type="journal article" date="2024" name="Science">
        <title>Giant polyketide synthase enzymes in the biosynthesis of giant marine polyether toxins.</title>
        <authorList>
            <person name="Fallon T.R."/>
            <person name="Shende V.V."/>
            <person name="Wierzbicki I.H."/>
            <person name="Pendleton A.L."/>
            <person name="Watervoot N.F."/>
            <person name="Auber R.P."/>
            <person name="Gonzalez D.J."/>
            <person name="Wisecaver J.H."/>
            <person name="Moore B.S."/>
        </authorList>
    </citation>
    <scope>NUCLEOTIDE SEQUENCE [LARGE SCALE GENOMIC DNA]</scope>
    <source>
        <strain evidence="9 10">12B1</strain>
    </source>
</reference>
<dbReference type="PANTHER" id="PTHR10183:SF379">
    <property type="entry name" value="CALPAIN-5"/>
    <property type="match status" value="1"/>
</dbReference>
<dbReference type="InterPro" id="IPR038765">
    <property type="entry name" value="Papain-like_cys_pep_sf"/>
</dbReference>
<evidence type="ECO:0000313" key="9">
    <source>
        <dbReference type="EMBL" id="KAL1507544.1"/>
    </source>
</evidence>
<dbReference type="GO" id="GO:0004198">
    <property type="term" value="F:calcium-dependent cysteine-type endopeptidase activity"/>
    <property type="evidence" value="ECO:0007669"/>
    <property type="project" value="InterPro"/>
</dbReference>
<keyword evidence="3 6" id="KW-0378">Hydrolase</keyword>
<feature type="region of interest" description="Disordered" evidence="7">
    <location>
        <begin position="1"/>
        <end position="33"/>
    </location>
</feature>
<feature type="active site" evidence="5 6">
    <location>
        <position position="761"/>
    </location>
</feature>
<feature type="domain" description="Calpain catalytic" evidence="8">
    <location>
        <begin position="478"/>
        <end position="845"/>
    </location>
</feature>
<evidence type="ECO:0000256" key="5">
    <source>
        <dbReference type="PIRSR" id="PIRSR622684-1"/>
    </source>
</evidence>
<dbReference type="AlphaFoldDB" id="A0AB34IWP4"/>
<dbReference type="CDD" id="cd00044">
    <property type="entry name" value="CysPc"/>
    <property type="match status" value="1"/>
</dbReference>